<proteinExistence type="predicted"/>
<name>A0ABP7VV57_9ACTN</name>
<reference evidence="2" key="1">
    <citation type="journal article" date="2019" name="Int. J. Syst. Evol. Microbiol.">
        <title>The Global Catalogue of Microorganisms (GCM) 10K type strain sequencing project: providing services to taxonomists for standard genome sequencing and annotation.</title>
        <authorList>
            <consortium name="The Broad Institute Genomics Platform"/>
            <consortium name="The Broad Institute Genome Sequencing Center for Infectious Disease"/>
            <person name="Wu L."/>
            <person name="Ma J."/>
        </authorList>
    </citation>
    <scope>NUCLEOTIDE SEQUENCE [LARGE SCALE GENOMIC DNA]</scope>
    <source>
        <strain evidence="2">JCM 16925</strain>
    </source>
</reference>
<dbReference type="EMBL" id="BAAAZY010000019">
    <property type="protein sequence ID" value="GAA4075151.1"/>
    <property type="molecule type" value="Genomic_DNA"/>
</dbReference>
<sequence>MSQGAGYDVESAALRRFAKSLDSAGDRVAVIRRRTSGLDLSSGVFGKLAESDGLKADYDTQSTQAGEDLRDVTETLQLIADGLRLSADAYDANEEDQARAFGGDTA</sequence>
<evidence type="ECO:0008006" key="3">
    <source>
        <dbReference type="Google" id="ProtNLM"/>
    </source>
</evidence>
<dbReference type="Proteomes" id="UP001499984">
    <property type="component" value="Unassembled WGS sequence"/>
</dbReference>
<comment type="caution">
    <text evidence="1">The sequence shown here is derived from an EMBL/GenBank/DDBJ whole genome shotgun (WGS) entry which is preliminary data.</text>
</comment>
<protein>
    <recommendedName>
        <fullName evidence="3">ESX-1 secretion-associated protein</fullName>
    </recommendedName>
</protein>
<organism evidence="1 2">
    <name type="scientific">Streptomyces shaanxiensis</name>
    <dbReference type="NCBI Taxonomy" id="653357"/>
    <lineage>
        <taxon>Bacteria</taxon>
        <taxon>Bacillati</taxon>
        <taxon>Actinomycetota</taxon>
        <taxon>Actinomycetes</taxon>
        <taxon>Kitasatosporales</taxon>
        <taxon>Streptomycetaceae</taxon>
        <taxon>Streptomyces</taxon>
    </lineage>
</organism>
<keyword evidence="2" id="KW-1185">Reference proteome</keyword>
<gene>
    <name evidence="1" type="ORF">GCM10022233_61710</name>
</gene>
<evidence type="ECO:0000313" key="1">
    <source>
        <dbReference type="EMBL" id="GAA4075151.1"/>
    </source>
</evidence>
<evidence type="ECO:0000313" key="2">
    <source>
        <dbReference type="Proteomes" id="UP001499984"/>
    </source>
</evidence>
<accession>A0ABP7VV57</accession>
<dbReference type="RefSeq" id="WP_345017591.1">
    <property type="nucleotide sequence ID" value="NZ_BAAAZY010000019.1"/>
</dbReference>